<accession>A0A3S1B0D9</accession>
<dbReference type="Proteomes" id="UP000271974">
    <property type="component" value="Unassembled WGS sequence"/>
</dbReference>
<feature type="region of interest" description="Disordered" evidence="20">
    <location>
        <begin position="105"/>
        <end position="154"/>
    </location>
</feature>
<keyword evidence="8" id="KW-0863">Zinc-finger</keyword>
<dbReference type="Pfam" id="PF06221">
    <property type="entry name" value="zf-C2HC5"/>
    <property type="match status" value="1"/>
</dbReference>
<evidence type="ECO:0000256" key="19">
    <source>
        <dbReference type="ARBA" id="ARBA00075052"/>
    </source>
</evidence>
<dbReference type="CDD" id="cd06554">
    <property type="entry name" value="ASCH_ASC-1_like"/>
    <property type="match status" value="1"/>
</dbReference>
<dbReference type="GO" id="GO:0045893">
    <property type="term" value="P:positive regulation of DNA-templated transcription"/>
    <property type="evidence" value="ECO:0007669"/>
    <property type="project" value="TreeGrafter"/>
</dbReference>
<dbReference type="InterPro" id="IPR039128">
    <property type="entry name" value="TRIP4-like"/>
</dbReference>
<reference evidence="22 23" key="1">
    <citation type="submission" date="2019-01" db="EMBL/GenBank/DDBJ databases">
        <title>A draft genome assembly of the solar-powered sea slug Elysia chlorotica.</title>
        <authorList>
            <person name="Cai H."/>
            <person name="Li Q."/>
            <person name="Fang X."/>
            <person name="Li J."/>
            <person name="Curtis N.E."/>
            <person name="Altenburger A."/>
            <person name="Shibata T."/>
            <person name="Feng M."/>
            <person name="Maeda T."/>
            <person name="Schwartz J.A."/>
            <person name="Shigenobu S."/>
            <person name="Lundholm N."/>
            <person name="Nishiyama T."/>
            <person name="Yang H."/>
            <person name="Hasebe M."/>
            <person name="Li S."/>
            <person name="Pierce S.K."/>
            <person name="Wang J."/>
        </authorList>
    </citation>
    <scope>NUCLEOTIDE SEQUENCE [LARGE SCALE GENOMIC DNA]</scope>
    <source>
        <strain evidence="22">EC2010</strain>
        <tissue evidence="22">Whole organism of an adult</tissue>
    </source>
</reference>
<dbReference type="Pfam" id="PF23134">
    <property type="entry name" value="TRIP4_3rd"/>
    <property type="match status" value="1"/>
</dbReference>
<evidence type="ECO:0000256" key="9">
    <source>
        <dbReference type="ARBA" id="ARBA00022833"/>
    </source>
</evidence>
<keyword evidence="23" id="KW-1185">Reference proteome</keyword>
<dbReference type="Gene3D" id="2.30.130.30">
    <property type="entry name" value="Hypothetical protein"/>
    <property type="match status" value="1"/>
</dbReference>
<dbReference type="SMART" id="SM01022">
    <property type="entry name" value="ASCH"/>
    <property type="match status" value="1"/>
</dbReference>
<evidence type="ECO:0000256" key="4">
    <source>
        <dbReference type="ARBA" id="ARBA00022490"/>
    </source>
</evidence>
<dbReference type="GO" id="GO:0005829">
    <property type="term" value="C:cytosol"/>
    <property type="evidence" value="ECO:0007669"/>
    <property type="project" value="UniProtKB-SubCell"/>
</dbReference>
<dbReference type="AlphaFoldDB" id="A0A3S1B0D9"/>
<dbReference type="GO" id="GO:0072344">
    <property type="term" value="P:rescue of stalled ribosome"/>
    <property type="evidence" value="ECO:0007669"/>
    <property type="project" value="InterPro"/>
</dbReference>
<evidence type="ECO:0000256" key="8">
    <source>
        <dbReference type="ARBA" id="ARBA00022771"/>
    </source>
</evidence>
<dbReference type="GO" id="GO:0008270">
    <property type="term" value="F:zinc ion binding"/>
    <property type="evidence" value="ECO:0007669"/>
    <property type="project" value="UniProtKB-KW"/>
</dbReference>
<dbReference type="SUPFAM" id="SSF88697">
    <property type="entry name" value="PUA domain-like"/>
    <property type="match status" value="1"/>
</dbReference>
<dbReference type="InterPro" id="IPR009349">
    <property type="entry name" value="TRIP4/RQT4_C2HC5_Znf"/>
</dbReference>
<dbReference type="EMBL" id="RQTK01001159">
    <property type="protein sequence ID" value="RUS71782.1"/>
    <property type="molecule type" value="Genomic_DNA"/>
</dbReference>
<comment type="function">
    <text evidence="16">Transcription coactivator which associates with nuclear receptors, transcriptional coactivators including EP300, CREBBP and NCOA1, and basal transcription factors like TBP and TFIIA to facilitate nuclear receptors-mediated transcription. May thereby play an important role in establishing distinct coactivator complexes under different cellular conditions. Plays a role in thyroid hormone receptor and estrogen receptor transactivation. Also involved in androgen receptor transactivation. Plays a pivotal role in the transactivation of NF-kappa-B, SRF and AP1. Acts as a mediator of transrepression between nuclear receptor and either AP1 or NF-kappa-B. May play a role in the development of neuromuscular junction. May play a role in late myogenic differentiation. Also functions as part of the RQC trigger (RQT) complex that activates the ribosome quality control (RQC) pathway, a pathway that degrades nascent peptide chains during problematic translation.</text>
</comment>
<keyword evidence="5" id="KW-1017">Isopeptide bond</keyword>
<evidence type="ECO:0000256" key="20">
    <source>
        <dbReference type="SAM" id="MobiDB-lite"/>
    </source>
</evidence>
<evidence type="ECO:0000256" key="2">
    <source>
        <dbReference type="ARBA" id="ARBA00004300"/>
    </source>
</evidence>
<keyword evidence="10" id="KW-0832">Ubl conjugation</keyword>
<keyword evidence="11" id="KW-0007">Acetylation</keyword>
<dbReference type="InterPro" id="IPR007374">
    <property type="entry name" value="ASCH_domain"/>
</dbReference>
<protein>
    <recommendedName>
        <fullName evidence="18">Activating signal cointegrator 1</fullName>
    </recommendedName>
    <alternativeName>
        <fullName evidence="19">Thyroid receptor-interacting protein 4</fullName>
    </alternativeName>
</protein>
<comment type="subunit">
    <text evidence="17">Interacts with the thyroid hormone receptor/TR (via the ligand-binding domain); this interaction requires the presence of thyroid hormone. Interacts with the androgen receptor/AR; in an androgen, testosterone and dihydrotestosterone-dependent manner. Interacts with ESR1 (estrogen ligand-bound); competes with UFSP2. Interacts with UFSP2; competes with ligand-bound ESR1. Interacts with DDRGK1 and UFL1; the interaction with DDRGK1 is direct. Interacts with NCOA1. Interacts with EP300. Part of the ASC-1 complex, that contains TRIP4, ASCC1, ASCC2 and ASCC3. Identified in the RQT (ribosome quality control trigger) complex, that contains ASCC2, ASCC3 and TRIP4. Interacts with NEK6. Interacts with CSRP1. Interacts with ZCCHC4.</text>
</comment>
<feature type="compositionally biased region" description="Basic and acidic residues" evidence="20">
    <location>
        <begin position="105"/>
        <end position="129"/>
    </location>
</feature>
<comment type="subcellular location">
    <subcellularLocation>
        <location evidence="2">Cytoplasm</location>
        <location evidence="2">Cytoskeleton</location>
        <location evidence="2">Microtubule organizing center</location>
        <location evidence="2">Centrosome</location>
    </subcellularLocation>
    <subcellularLocation>
        <location evidence="3">Cytoplasm</location>
        <location evidence="3">Cytosol</location>
    </subcellularLocation>
    <subcellularLocation>
        <location evidence="1">Nucleus</location>
    </subcellularLocation>
</comment>
<proteinExistence type="predicted"/>
<evidence type="ECO:0000259" key="21">
    <source>
        <dbReference type="SMART" id="SM01022"/>
    </source>
</evidence>
<evidence type="ECO:0000256" key="5">
    <source>
        <dbReference type="ARBA" id="ARBA00022499"/>
    </source>
</evidence>
<keyword evidence="14" id="KW-0206">Cytoskeleton</keyword>
<dbReference type="FunFam" id="2.30.130.30:FF:000004">
    <property type="entry name" value="Activating signal cointegrator 1"/>
    <property type="match status" value="1"/>
</dbReference>
<evidence type="ECO:0000256" key="1">
    <source>
        <dbReference type="ARBA" id="ARBA00004123"/>
    </source>
</evidence>
<keyword evidence="4" id="KW-0963">Cytoplasm</keyword>
<name>A0A3S1B0D9_ELYCH</name>
<organism evidence="22 23">
    <name type="scientific">Elysia chlorotica</name>
    <name type="common">Eastern emerald elysia</name>
    <name type="synonym">Sea slug</name>
    <dbReference type="NCBI Taxonomy" id="188477"/>
    <lineage>
        <taxon>Eukaryota</taxon>
        <taxon>Metazoa</taxon>
        <taxon>Spiralia</taxon>
        <taxon>Lophotrochozoa</taxon>
        <taxon>Mollusca</taxon>
        <taxon>Gastropoda</taxon>
        <taxon>Heterobranchia</taxon>
        <taxon>Euthyneura</taxon>
        <taxon>Panpulmonata</taxon>
        <taxon>Sacoglossa</taxon>
        <taxon>Placobranchoidea</taxon>
        <taxon>Plakobranchidae</taxon>
        <taxon>Elysia</taxon>
    </lineage>
</organism>
<evidence type="ECO:0000313" key="23">
    <source>
        <dbReference type="Proteomes" id="UP000271974"/>
    </source>
</evidence>
<dbReference type="InterPro" id="IPR056993">
    <property type="entry name" value="TRIP4_3rd_dom"/>
</dbReference>
<keyword evidence="13" id="KW-0804">Transcription</keyword>
<feature type="domain" description="ASCH" evidence="21">
    <location>
        <begin position="438"/>
        <end position="551"/>
    </location>
</feature>
<dbReference type="InterPro" id="IPR015947">
    <property type="entry name" value="PUA-like_sf"/>
</dbReference>
<dbReference type="STRING" id="188477.A0A3S1B0D9"/>
<dbReference type="GO" id="GO:0005813">
    <property type="term" value="C:centrosome"/>
    <property type="evidence" value="ECO:0007669"/>
    <property type="project" value="UniProtKB-SubCell"/>
</dbReference>
<evidence type="ECO:0000256" key="3">
    <source>
        <dbReference type="ARBA" id="ARBA00004514"/>
    </source>
</evidence>
<gene>
    <name evidence="22" type="ORF">EGW08_020451</name>
</gene>
<sequence>MRSFVKKKNNTSQTTKCQQSTIMAADLEVWFCTELGKLGIEATEDNARYILSMEDAQDLEEYMMGFLDASDPKARIFLQELRIRCGHGPEKTSQVYLKEMPEKVRKTNRKEKSNANHNDADNVLGKKNDQVNGTHRPVIPVPEKNSDTLDISMSSPSGELGVGAKKKSKYIPLFSTEGQAKSVIQLPGRYTCECQAAKHKLINNCISCGRVVCEQEGAGPCVFCGNLVCTPEDQEVLDKGTKRSDKLRNSLMRGVHLSRGNEDATKQGAEKAMRHRDKLLEFDKNSVRRTQVIDDECDYYATDANRWLSQEDKEKLRQHEEELRKARHGSRRDRRITFDFAGRQLLDAEDDSAKKMYSIEDTVIQQVHYGKSPLQANNAPLVNPIYTSPPKFVSGDDSRGATRRTVSSAPEGFDLRQPGSSRIQDKELQEMSDEGMCMSMHQPWASLLVHGIKRHEGRTWYSAHRGRLWIAATVKKPEAKEIAELEHMYRSIYNEPDLKFPADYPTGCLLGCVIVDDCLHQDEYREKYPEGESASPYVFICSNPQQLLVKFPMKGQHKIYRLEPHIHKGAKKGLR</sequence>
<evidence type="ECO:0000256" key="6">
    <source>
        <dbReference type="ARBA" id="ARBA00022553"/>
    </source>
</evidence>
<dbReference type="PANTHER" id="PTHR12963">
    <property type="entry name" value="THYROID RECEPTOR INTERACTING PROTEIN RELATED"/>
    <property type="match status" value="1"/>
</dbReference>
<dbReference type="GO" id="GO:0005634">
    <property type="term" value="C:nucleus"/>
    <property type="evidence" value="ECO:0007669"/>
    <property type="project" value="UniProtKB-SubCell"/>
</dbReference>
<keyword evidence="6" id="KW-0597">Phosphoprotein</keyword>
<dbReference type="Pfam" id="PF23135">
    <property type="entry name" value="TRI4_N"/>
    <property type="match status" value="1"/>
</dbReference>
<evidence type="ECO:0000313" key="22">
    <source>
        <dbReference type="EMBL" id="RUS71782.1"/>
    </source>
</evidence>
<keyword evidence="9" id="KW-0862">Zinc</keyword>
<evidence type="ECO:0000256" key="18">
    <source>
        <dbReference type="ARBA" id="ARBA00070627"/>
    </source>
</evidence>
<evidence type="ECO:0000256" key="10">
    <source>
        <dbReference type="ARBA" id="ARBA00022843"/>
    </source>
</evidence>
<evidence type="ECO:0000256" key="17">
    <source>
        <dbReference type="ARBA" id="ARBA00065803"/>
    </source>
</evidence>
<keyword evidence="12" id="KW-0805">Transcription regulation</keyword>
<feature type="region of interest" description="Disordered" evidence="20">
    <location>
        <begin position="390"/>
        <end position="421"/>
    </location>
</feature>
<evidence type="ECO:0000256" key="12">
    <source>
        <dbReference type="ARBA" id="ARBA00023015"/>
    </source>
</evidence>
<dbReference type="Pfam" id="PF04266">
    <property type="entry name" value="ASCH"/>
    <property type="match status" value="1"/>
</dbReference>
<dbReference type="InterPro" id="IPR056994">
    <property type="entry name" value="TRI4_N"/>
</dbReference>
<dbReference type="PANTHER" id="PTHR12963:SF4">
    <property type="entry name" value="ACTIVATING SIGNAL COINTEGRATOR 1"/>
    <property type="match status" value="1"/>
</dbReference>
<evidence type="ECO:0000256" key="13">
    <source>
        <dbReference type="ARBA" id="ARBA00023163"/>
    </source>
</evidence>
<evidence type="ECO:0000256" key="15">
    <source>
        <dbReference type="ARBA" id="ARBA00023242"/>
    </source>
</evidence>
<keyword evidence="7" id="KW-0479">Metal-binding</keyword>
<evidence type="ECO:0000256" key="11">
    <source>
        <dbReference type="ARBA" id="ARBA00022990"/>
    </source>
</evidence>
<evidence type="ECO:0000256" key="14">
    <source>
        <dbReference type="ARBA" id="ARBA00023212"/>
    </source>
</evidence>
<evidence type="ECO:0000256" key="7">
    <source>
        <dbReference type="ARBA" id="ARBA00022723"/>
    </source>
</evidence>
<dbReference type="GO" id="GO:0180022">
    <property type="term" value="C:RQC-trigger complex"/>
    <property type="evidence" value="ECO:0007669"/>
    <property type="project" value="InterPro"/>
</dbReference>
<comment type="caution">
    <text evidence="22">The sequence shown here is derived from an EMBL/GenBank/DDBJ whole genome shotgun (WGS) entry which is preliminary data.</text>
</comment>
<evidence type="ECO:0000256" key="16">
    <source>
        <dbReference type="ARBA" id="ARBA00055901"/>
    </source>
</evidence>
<dbReference type="OrthoDB" id="338816at2759"/>
<keyword evidence="15" id="KW-0539">Nucleus</keyword>